<dbReference type="RefSeq" id="XP_043006686.1">
    <property type="nucleotide sequence ID" value="XM_043156873.1"/>
</dbReference>
<name>A0A9P7RVZ9_9AGAR</name>
<dbReference type="GeneID" id="66080892"/>
<gene>
    <name evidence="2" type="ORF">E1B28_011817</name>
</gene>
<accession>A0A9P7RVZ9</accession>
<dbReference type="AlphaFoldDB" id="A0A9P7RVZ9"/>
<feature type="compositionally biased region" description="Basic and acidic residues" evidence="1">
    <location>
        <begin position="33"/>
        <end position="47"/>
    </location>
</feature>
<dbReference type="KEGG" id="more:E1B28_011817"/>
<reference evidence="2" key="1">
    <citation type="journal article" date="2021" name="Genome Biol. Evol.">
        <title>The assembled and annotated genome of the fairy-ring fungus Marasmius oreades.</title>
        <authorList>
            <person name="Hiltunen M."/>
            <person name="Ament-Velasquez S.L."/>
            <person name="Johannesson H."/>
        </authorList>
    </citation>
    <scope>NUCLEOTIDE SEQUENCE</scope>
    <source>
        <strain evidence="2">03SP1</strain>
    </source>
</reference>
<evidence type="ECO:0000256" key="1">
    <source>
        <dbReference type="SAM" id="MobiDB-lite"/>
    </source>
</evidence>
<proteinExistence type="predicted"/>
<dbReference type="EMBL" id="CM032187">
    <property type="protein sequence ID" value="KAG7090216.1"/>
    <property type="molecule type" value="Genomic_DNA"/>
</dbReference>
<comment type="caution">
    <text evidence="2">The sequence shown here is derived from an EMBL/GenBank/DDBJ whole genome shotgun (WGS) entry which is preliminary data.</text>
</comment>
<evidence type="ECO:0000313" key="3">
    <source>
        <dbReference type="Proteomes" id="UP001049176"/>
    </source>
</evidence>
<feature type="region of interest" description="Disordered" evidence="1">
    <location>
        <begin position="1"/>
        <end position="66"/>
    </location>
</feature>
<feature type="compositionally biased region" description="Basic and acidic residues" evidence="1">
    <location>
        <begin position="1"/>
        <end position="10"/>
    </location>
</feature>
<organism evidence="2 3">
    <name type="scientific">Marasmius oreades</name>
    <name type="common">fairy-ring Marasmius</name>
    <dbReference type="NCBI Taxonomy" id="181124"/>
    <lineage>
        <taxon>Eukaryota</taxon>
        <taxon>Fungi</taxon>
        <taxon>Dikarya</taxon>
        <taxon>Basidiomycota</taxon>
        <taxon>Agaricomycotina</taxon>
        <taxon>Agaricomycetes</taxon>
        <taxon>Agaricomycetidae</taxon>
        <taxon>Agaricales</taxon>
        <taxon>Marasmiineae</taxon>
        <taxon>Marasmiaceae</taxon>
        <taxon>Marasmius</taxon>
    </lineage>
</organism>
<sequence length="66" mass="7732">MSSQDVEKWLERHHRVSQVHHEAPEKANTSQDPKPEDRERDHIDLEQSKNYQSSTDKGLGERPLVD</sequence>
<keyword evidence="3" id="KW-1185">Reference proteome</keyword>
<protein>
    <submittedName>
        <fullName evidence="2">Uncharacterized protein</fullName>
    </submittedName>
</protein>
<dbReference type="Proteomes" id="UP001049176">
    <property type="component" value="Chromosome 7"/>
</dbReference>
<evidence type="ECO:0000313" key="2">
    <source>
        <dbReference type="EMBL" id="KAG7090216.1"/>
    </source>
</evidence>